<dbReference type="PANTHER" id="PTHR42948">
    <property type="entry name" value="TRANSPORTER"/>
    <property type="match status" value="1"/>
</dbReference>
<feature type="transmembrane region" description="Helical" evidence="6">
    <location>
        <begin position="398"/>
        <end position="417"/>
    </location>
</feature>
<dbReference type="CDD" id="cd10336">
    <property type="entry name" value="SLC6sbd_Tyt1-Like"/>
    <property type="match status" value="1"/>
</dbReference>
<proteinExistence type="predicted"/>
<feature type="transmembrane region" description="Helical" evidence="6">
    <location>
        <begin position="316"/>
        <end position="339"/>
    </location>
</feature>
<dbReference type="PRINTS" id="PR00176">
    <property type="entry name" value="NANEUSMPORT"/>
</dbReference>
<sequence length="469" mass="50608">MILLRLLSIYIEKGNGDIMQENREEWGSKVGFILASAGSAIGIGAIWKLPYVAATAGGGAFFLLFLVLTLLVVMPLLIAEFVIGRGSGGDAVQAYKTLAPGTKWSLLGKLGVVGASILFSFYSVVGGWIITYLIKTLAGGIAGENQASLLHDFQVTTANPWISVGATILFILLNVIVISRGVVSGIEKMSKFMMPALFILFIVLIIRSLTLPGAMEGVAFFLRPDFSHFTAQTVLITLGQAFFSLSVGISVMVTYSSYLNRSTSLPQSAISVSLMNVFVSLLAGLAIFPAAFSFNITPDAGPGLLFVILPSIFNQMPFGMLFFIIFLILFLFAALTSSFSMLEATVAPLMNAGVNRKKASLWMGLVIVLMAIPSALSFGVWSDVQIFGLSIFDAADYLVSNIILPVGALFIAIFVGYRLPRELLLKEFTTSSHFGKKVFIVWLFLIKYIAPIAIILVFLSATGLIDFLF</sequence>
<feature type="transmembrane region" description="Helical" evidence="6">
    <location>
        <begin position="235"/>
        <end position="258"/>
    </location>
</feature>
<feature type="transmembrane region" description="Helical" evidence="6">
    <location>
        <begin position="270"/>
        <end position="296"/>
    </location>
</feature>
<evidence type="ECO:0000256" key="6">
    <source>
        <dbReference type="SAM" id="Phobius"/>
    </source>
</evidence>
<feature type="transmembrane region" description="Helical" evidence="6">
    <location>
        <begin position="104"/>
        <end position="130"/>
    </location>
</feature>
<protein>
    <recommendedName>
        <fullName evidence="9">Sodium-dependent transporter</fullName>
    </recommendedName>
</protein>
<keyword evidence="2" id="KW-0813">Transport</keyword>
<feature type="transmembrane region" description="Helical" evidence="6">
    <location>
        <begin position="59"/>
        <end position="83"/>
    </location>
</feature>
<feature type="transmembrane region" description="Helical" evidence="6">
    <location>
        <begin position="438"/>
        <end position="465"/>
    </location>
</feature>
<dbReference type="SUPFAM" id="SSF161070">
    <property type="entry name" value="SNF-like"/>
    <property type="match status" value="1"/>
</dbReference>
<dbReference type="GO" id="GO:0016020">
    <property type="term" value="C:membrane"/>
    <property type="evidence" value="ECO:0007669"/>
    <property type="project" value="UniProtKB-SubCell"/>
</dbReference>
<evidence type="ECO:0000256" key="1">
    <source>
        <dbReference type="ARBA" id="ARBA00004141"/>
    </source>
</evidence>
<dbReference type="PROSITE" id="PS50267">
    <property type="entry name" value="NA_NEUROTRAN_SYMP_3"/>
    <property type="match status" value="1"/>
</dbReference>
<dbReference type="Proteomes" id="UP000285054">
    <property type="component" value="Unassembled WGS sequence"/>
</dbReference>
<dbReference type="Pfam" id="PF00209">
    <property type="entry name" value="SNF"/>
    <property type="match status" value="2"/>
</dbReference>
<keyword evidence="5 6" id="KW-0472">Membrane</keyword>
<comment type="subcellular location">
    <subcellularLocation>
        <location evidence="1">Membrane</location>
        <topology evidence="1">Multi-pass membrane protein</topology>
    </subcellularLocation>
</comment>
<comment type="caution">
    <text evidence="7">The sequence shown here is derived from an EMBL/GenBank/DDBJ whole genome shotgun (WGS) entry which is preliminary data.</text>
</comment>
<organism evidence="7 8">
    <name type="scientific">Listeria monocytogenes</name>
    <dbReference type="NCBI Taxonomy" id="1639"/>
    <lineage>
        <taxon>Bacteria</taxon>
        <taxon>Bacillati</taxon>
        <taxon>Bacillota</taxon>
        <taxon>Bacilli</taxon>
        <taxon>Bacillales</taxon>
        <taxon>Listeriaceae</taxon>
        <taxon>Listeria</taxon>
    </lineage>
</organism>
<reference evidence="7 8" key="1">
    <citation type="journal article" date="2018" name="BMC Genomics">
        <title>Genes significantly associated with lineage II food isolates of Listeria monocytogenes.</title>
        <authorList>
            <person name="Pirone-Davies C."/>
            <person name="Chen Y."/>
            <person name="Pightling A."/>
            <person name="Ryan G."/>
            <person name="Wang Y."/>
            <person name="Yao K."/>
            <person name="Hoffmann M."/>
            <person name="Allard M.W."/>
        </authorList>
    </citation>
    <scope>NUCLEOTIDE SEQUENCE [LARGE SCALE GENOMIC DNA]</scope>
    <source>
        <strain evidence="7 8">PNUSAL000190</strain>
    </source>
</reference>
<evidence type="ECO:0000256" key="5">
    <source>
        <dbReference type="ARBA" id="ARBA00023136"/>
    </source>
</evidence>
<evidence type="ECO:0000256" key="2">
    <source>
        <dbReference type="ARBA" id="ARBA00022448"/>
    </source>
</evidence>
<dbReference type="EMBL" id="QXKO01000007">
    <property type="protein sequence ID" value="RJZ19254.1"/>
    <property type="molecule type" value="Genomic_DNA"/>
</dbReference>
<evidence type="ECO:0000256" key="4">
    <source>
        <dbReference type="ARBA" id="ARBA00022989"/>
    </source>
</evidence>
<dbReference type="InterPro" id="IPR047218">
    <property type="entry name" value="YocR/YhdH-like"/>
</dbReference>
<feature type="transmembrane region" description="Helical" evidence="6">
    <location>
        <begin position="161"/>
        <end position="183"/>
    </location>
</feature>
<keyword evidence="4 6" id="KW-1133">Transmembrane helix</keyword>
<accession>A0AB37N7V7</accession>
<dbReference type="AlphaFoldDB" id="A0AB37N7V7"/>
<dbReference type="NCBIfam" id="NF037979">
    <property type="entry name" value="Na_transp"/>
    <property type="match status" value="1"/>
</dbReference>
<dbReference type="KEGG" id="lmoe:BN418_2115"/>
<name>A0AB37N7V7_LISMN</name>
<feature type="transmembrane region" description="Helical" evidence="6">
    <location>
        <begin position="30"/>
        <end position="47"/>
    </location>
</feature>
<evidence type="ECO:0000313" key="8">
    <source>
        <dbReference type="Proteomes" id="UP000285054"/>
    </source>
</evidence>
<dbReference type="InterPro" id="IPR037272">
    <property type="entry name" value="SNS_sf"/>
</dbReference>
<gene>
    <name evidence="7" type="ORF">DYZ50_02738</name>
</gene>
<feature type="transmembrane region" description="Helical" evidence="6">
    <location>
        <begin position="359"/>
        <end position="378"/>
    </location>
</feature>
<feature type="transmembrane region" description="Helical" evidence="6">
    <location>
        <begin position="195"/>
        <end position="215"/>
    </location>
</feature>
<dbReference type="PANTHER" id="PTHR42948:SF1">
    <property type="entry name" value="TRANSPORTER"/>
    <property type="match status" value="1"/>
</dbReference>
<evidence type="ECO:0000256" key="3">
    <source>
        <dbReference type="ARBA" id="ARBA00022692"/>
    </source>
</evidence>
<dbReference type="InterPro" id="IPR000175">
    <property type="entry name" value="Na/ntran_symport"/>
</dbReference>
<keyword evidence="3 6" id="KW-0812">Transmembrane</keyword>
<evidence type="ECO:0008006" key="9">
    <source>
        <dbReference type="Google" id="ProtNLM"/>
    </source>
</evidence>
<evidence type="ECO:0000313" key="7">
    <source>
        <dbReference type="EMBL" id="RJZ19254.1"/>
    </source>
</evidence>